<evidence type="ECO:0000313" key="2">
    <source>
        <dbReference type="EMBL" id="RPA58043.1"/>
    </source>
</evidence>
<accession>A0A3N4G5B8</accession>
<evidence type="ECO:0000313" key="3">
    <source>
        <dbReference type="Proteomes" id="UP000267536"/>
    </source>
</evidence>
<comment type="caution">
    <text evidence="2">The sequence shown here is derived from an EMBL/GenBank/DDBJ whole genome shotgun (WGS) entry which is preliminary data.</text>
</comment>
<reference evidence="2 3" key="1">
    <citation type="submission" date="2018-11" db="EMBL/GenBank/DDBJ databases">
        <title>Draft genome sequence of Gordonia sp. RS15-1S isolated from rice stems.</title>
        <authorList>
            <person name="Muangham S."/>
        </authorList>
    </citation>
    <scope>NUCLEOTIDE SEQUENCE [LARGE SCALE GENOMIC DNA]</scope>
    <source>
        <strain evidence="2 3">RS15-1S</strain>
    </source>
</reference>
<name>A0A3N4G5B8_9ACTN</name>
<protein>
    <submittedName>
        <fullName evidence="2">Uncharacterized protein</fullName>
    </submittedName>
</protein>
<dbReference type="EMBL" id="RKMH01000013">
    <property type="protein sequence ID" value="RPA58043.1"/>
    <property type="molecule type" value="Genomic_DNA"/>
</dbReference>
<dbReference type="Proteomes" id="UP000267536">
    <property type="component" value="Unassembled WGS sequence"/>
</dbReference>
<organism evidence="2 3">
    <name type="scientific">Gordonia oryzae</name>
    <dbReference type="NCBI Taxonomy" id="2487349"/>
    <lineage>
        <taxon>Bacteria</taxon>
        <taxon>Bacillati</taxon>
        <taxon>Actinomycetota</taxon>
        <taxon>Actinomycetes</taxon>
        <taxon>Mycobacteriales</taxon>
        <taxon>Gordoniaceae</taxon>
        <taxon>Gordonia</taxon>
    </lineage>
</organism>
<dbReference type="AlphaFoldDB" id="A0A3N4G5B8"/>
<feature type="region of interest" description="Disordered" evidence="1">
    <location>
        <begin position="1"/>
        <end position="24"/>
    </location>
</feature>
<gene>
    <name evidence="2" type="ORF">EF294_16690</name>
</gene>
<sequence length="68" mass="7292">MVERFHHPTIAPIPGGRGASRMRRASRPPVPVLVAARLVVRIPVGERGLEASSLALLDTSTIGWKGPE</sequence>
<proteinExistence type="predicted"/>
<evidence type="ECO:0000256" key="1">
    <source>
        <dbReference type="SAM" id="MobiDB-lite"/>
    </source>
</evidence>
<keyword evidence="3" id="KW-1185">Reference proteome</keyword>